<comment type="similarity">
    <text evidence="2 5">Belongs to the cyclophilin-type PPIase family.</text>
</comment>
<dbReference type="PROSITE" id="PS50072">
    <property type="entry name" value="CSA_PPIASE_2"/>
    <property type="match status" value="1"/>
</dbReference>
<evidence type="ECO:0000256" key="1">
    <source>
        <dbReference type="ARBA" id="ARBA00002388"/>
    </source>
</evidence>
<evidence type="ECO:0000259" key="6">
    <source>
        <dbReference type="PROSITE" id="PS50072"/>
    </source>
</evidence>
<keyword evidence="4 5" id="KW-0413">Isomerase</keyword>
<keyword evidence="3 5" id="KW-0697">Rotamase</keyword>
<dbReference type="PATRIC" id="fig|216942.3.peg.34"/>
<dbReference type="PANTHER" id="PTHR45625">
    <property type="entry name" value="PEPTIDYL-PROLYL CIS-TRANS ISOMERASE-RELATED"/>
    <property type="match status" value="1"/>
</dbReference>
<dbReference type="EMBL" id="CP012357">
    <property type="protein sequence ID" value="AKX33702.1"/>
    <property type="molecule type" value="Genomic_DNA"/>
</dbReference>
<dbReference type="InterPro" id="IPR029000">
    <property type="entry name" value="Cyclophilin-like_dom_sf"/>
</dbReference>
<evidence type="ECO:0000256" key="3">
    <source>
        <dbReference type="ARBA" id="ARBA00023110"/>
    </source>
</evidence>
<dbReference type="GO" id="GO:0006457">
    <property type="term" value="P:protein folding"/>
    <property type="evidence" value="ECO:0007669"/>
    <property type="project" value="InterPro"/>
</dbReference>
<dbReference type="PROSITE" id="PS00170">
    <property type="entry name" value="CSA_PPIASE_1"/>
    <property type="match status" value="1"/>
</dbReference>
<keyword evidence="8" id="KW-1185">Reference proteome</keyword>
<evidence type="ECO:0000256" key="4">
    <source>
        <dbReference type="ARBA" id="ARBA00023235"/>
    </source>
</evidence>
<dbReference type="AlphaFoldDB" id="A0A0K1W0R4"/>
<dbReference type="OrthoDB" id="9807797at2"/>
<sequence>MEKIKIRINIKNSKSINIDLYPDIAPITVNNFVELIKKNYFDNLIFHRVIKGFMIQGGGMTEDMKEKTGAKEIKGEFKSNGFDKNNLSHEVGVISMARTMIKDSASSQFFIVTGNAKFLDGEYAAFGKVSDEESLRVALEIENVKTGSKNFHEDVPIEPIVIKNIELI</sequence>
<dbReference type="InterPro" id="IPR024936">
    <property type="entry name" value="Cyclophilin-type_PPIase"/>
</dbReference>
<evidence type="ECO:0000256" key="2">
    <source>
        <dbReference type="ARBA" id="ARBA00007365"/>
    </source>
</evidence>
<dbReference type="Pfam" id="PF00160">
    <property type="entry name" value="Pro_isomerase"/>
    <property type="match status" value="1"/>
</dbReference>
<dbReference type="KEGG" id="sll:SLITO_v1c00340"/>
<reference evidence="7 8" key="1">
    <citation type="journal article" date="2015" name="Genome Announc.">
        <title>Complete Genome Sequence of Spiroplasma litorale TN-1T (DSM 21781), a Bacterium Isolated from a Green-Eyed Horsefly (Tabanus nigrovittatus).</title>
        <authorList>
            <person name="Lo W.S."/>
            <person name="Lai Y.C."/>
            <person name="Lien Y.W."/>
            <person name="Wang T.H."/>
            <person name="Kuo C.H."/>
        </authorList>
    </citation>
    <scope>NUCLEOTIDE SEQUENCE [LARGE SCALE GENOMIC DNA]</scope>
    <source>
        <strain evidence="7 8">TN-1</strain>
    </source>
</reference>
<dbReference type="PIRSF" id="PIRSF001467">
    <property type="entry name" value="Peptidylpro_ismrse"/>
    <property type="match status" value="1"/>
</dbReference>
<dbReference type="InterPro" id="IPR002130">
    <property type="entry name" value="Cyclophilin-type_PPIase_dom"/>
</dbReference>
<dbReference type="InterPro" id="IPR044666">
    <property type="entry name" value="Cyclophilin_A-like"/>
</dbReference>
<proteinExistence type="inferred from homology"/>
<accession>A0A0K1W0R4</accession>
<comment type="catalytic activity">
    <reaction evidence="5">
        <text>[protein]-peptidylproline (omega=180) = [protein]-peptidylproline (omega=0)</text>
        <dbReference type="Rhea" id="RHEA:16237"/>
        <dbReference type="Rhea" id="RHEA-COMP:10747"/>
        <dbReference type="Rhea" id="RHEA-COMP:10748"/>
        <dbReference type="ChEBI" id="CHEBI:83833"/>
        <dbReference type="ChEBI" id="CHEBI:83834"/>
        <dbReference type="EC" id="5.2.1.8"/>
    </reaction>
</comment>
<evidence type="ECO:0000256" key="5">
    <source>
        <dbReference type="RuleBase" id="RU363019"/>
    </source>
</evidence>
<dbReference type="STRING" id="216942.SLITO_v1c00340"/>
<evidence type="ECO:0000313" key="7">
    <source>
        <dbReference type="EMBL" id="AKX33702.1"/>
    </source>
</evidence>
<dbReference type="InterPro" id="IPR020892">
    <property type="entry name" value="Cyclophilin-type_PPIase_CS"/>
</dbReference>
<dbReference type="RefSeq" id="WP_075057805.1">
    <property type="nucleotide sequence ID" value="NZ_CP012357.1"/>
</dbReference>
<dbReference type="SUPFAM" id="SSF50891">
    <property type="entry name" value="Cyclophilin-like"/>
    <property type="match status" value="1"/>
</dbReference>
<feature type="domain" description="PPIase cyclophilin-type" evidence="6">
    <location>
        <begin position="3"/>
        <end position="167"/>
    </location>
</feature>
<gene>
    <name evidence="7" type="primary">ppiB</name>
    <name evidence="7" type="ORF">SLITO_v1c00340</name>
</gene>
<dbReference type="PANTHER" id="PTHR45625:SF4">
    <property type="entry name" value="PEPTIDYLPROLYL ISOMERASE DOMAIN AND WD REPEAT-CONTAINING PROTEIN 1"/>
    <property type="match status" value="1"/>
</dbReference>
<dbReference type="Gene3D" id="2.40.100.10">
    <property type="entry name" value="Cyclophilin-like"/>
    <property type="match status" value="1"/>
</dbReference>
<comment type="function">
    <text evidence="1 5">PPIases accelerate the folding of proteins. It catalyzes the cis-trans isomerization of proline imidic peptide bonds in oligopeptides.</text>
</comment>
<name>A0A0K1W0R4_9MOLU</name>
<dbReference type="Proteomes" id="UP000067476">
    <property type="component" value="Chromosome"/>
</dbReference>
<dbReference type="GO" id="GO:0003755">
    <property type="term" value="F:peptidyl-prolyl cis-trans isomerase activity"/>
    <property type="evidence" value="ECO:0007669"/>
    <property type="project" value="UniProtKB-UniRule"/>
</dbReference>
<protein>
    <recommendedName>
        <fullName evidence="5">Peptidyl-prolyl cis-trans isomerase</fullName>
        <shortName evidence="5">PPIase</shortName>
        <ecNumber evidence="5">5.2.1.8</ecNumber>
    </recommendedName>
</protein>
<dbReference type="EC" id="5.2.1.8" evidence="5"/>
<organism evidence="7 8">
    <name type="scientific">Spiroplasma litorale</name>
    <dbReference type="NCBI Taxonomy" id="216942"/>
    <lineage>
        <taxon>Bacteria</taxon>
        <taxon>Bacillati</taxon>
        <taxon>Mycoplasmatota</taxon>
        <taxon>Mollicutes</taxon>
        <taxon>Entomoplasmatales</taxon>
        <taxon>Spiroplasmataceae</taxon>
        <taxon>Spiroplasma</taxon>
    </lineage>
</organism>
<evidence type="ECO:0000313" key="8">
    <source>
        <dbReference type="Proteomes" id="UP000067476"/>
    </source>
</evidence>
<dbReference type="PRINTS" id="PR00153">
    <property type="entry name" value="CSAPPISMRASE"/>
</dbReference>